<dbReference type="EMBL" id="LKAQ01000001">
    <property type="protein sequence ID" value="OIQ52302.1"/>
    <property type="molecule type" value="Genomic_DNA"/>
</dbReference>
<dbReference type="AlphaFoldDB" id="A0A1J5N0Y5"/>
<gene>
    <name evidence="2" type="ORF">BerOc1_00777</name>
</gene>
<sequence length="111" mass="12597">MAEAAGRGTRQSFPGRCFPARNQKEPMEERMNKATLEKVFEYASKPVQGTMSRKLRKDVKIQVNEGEVYEGATLFLGEEFVRVTCVKDGLNINTYYDWEKIASVRTLGAVE</sequence>
<name>A0A1J5N0Y5_9BACT</name>
<accession>A0A1J5N0Y5</accession>
<comment type="caution">
    <text evidence="2">The sequence shown here is derived from an EMBL/GenBank/DDBJ whole genome shotgun (WGS) entry which is preliminary data.</text>
</comment>
<dbReference type="RefSeq" id="WP_242652854.1">
    <property type="nucleotide sequence ID" value="NZ_LKAQ01000001.1"/>
</dbReference>
<reference evidence="2 3" key="1">
    <citation type="submission" date="2015-09" db="EMBL/GenBank/DDBJ databases">
        <title>Genome of Desulfovibrio dechloracetivorans BerOc1, a mercury methylating strain isolated from highly hydrocarbons and metals contaminated coastal sediments.</title>
        <authorList>
            <person name="Goni Urriza M."/>
            <person name="Gassie C."/>
            <person name="Bouchez O."/>
            <person name="Klopp C."/>
            <person name="Ranchou-Peyruse A."/>
            <person name="Remy G."/>
        </authorList>
    </citation>
    <scope>NUCLEOTIDE SEQUENCE [LARGE SCALE GENOMIC DNA]</scope>
    <source>
        <strain evidence="2 3">BerOc1</strain>
    </source>
</reference>
<feature type="region of interest" description="Disordered" evidence="1">
    <location>
        <begin position="1"/>
        <end position="29"/>
    </location>
</feature>
<evidence type="ECO:0000313" key="3">
    <source>
        <dbReference type="Proteomes" id="UP000181901"/>
    </source>
</evidence>
<proteinExistence type="predicted"/>
<dbReference type="Proteomes" id="UP000181901">
    <property type="component" value="Unassembled WGS sequence"/>
</dbReference>
<evidence type="ECO:0000256" key="1">
    <source>
        <dbReference type="SAM" id="MobiDB-lite"/>
    </source>
</evidence>
<organism evidence="2 3">
    <name type="scientific">Pseudodesulfovibrio hydrargyri</name>
    <dbReference type="NCBI Taxonomy" id="2125990"/>
    <lineage>
        <taxon>Bacteria</taxon>
        <taxon>Pseudomonadati</taxon>
        <taxon>Thermodesulfobacteriota</taxon>
        <taxon>Desulfovibrionia</taxon>
        <taxon>Desulfovibrionales</taxon>
        <taxon>Desulfovibrionaceae</taxon>
    </lineage>
</organism>
<evidence type="ECO:0000313" key="2">
    <source>
        <dbReference type="EMBL" id="OIQ52302.1"/>
    </source>
</evidence>
<protein>
    <submittedName>
        <fullName evidence="2">Uncharacterized protein</fullName>
    </submittedName>
</protein>
<keyword evidence="3" id="KW-1185">Reference proteome</keyword>